<reference evidence="1" key="1">
    <citation type="submission" date="2019-08" db="EMBL/GenBank/DDBJ databases">
        <authorList>
            <person name="Kucharzyk K."/>
            <person name="Murdoch R.W."/>
            <person name="Higgins S."/>
            <person name="Loffler F."/>
        </authorList>
    </citation>
    <scope>NUCLEOTIDE SEQUENCE</scope>
</reference>
<dbReference type="EMBL" id="VSSQ01130995">
    <property type="protein sequence ID" value="MPN58373.1"/>
    <property type="molecule type" value="Genomic_DNA"/>
</dbReference>
<sequence length="92" mass="10006">MTAVSSLFGTKCKLDLRLGSLVIVVAILAGCLSDGNEKAEINPGLFLNDLLMDLFDSGCQLLVVRGSEKKAKTARLGFFFGKIAVRRQRIFV</sequence>
<dbReference type="AlphaFoldDB" id="A0A645JFK4"/>
<evidence type="ECO:0000313" key="1">
    <source>
        <dbReference type="EMBL" id="MPN58373.1"/>
    </source>
</evidence>
<accession>A0A645JFK4</accession>
<protein>
    <submittedName>
        <fullName evidence="1">Uncharacterized protein</fullName>
    </submittedName>
</protein>
<proteinExistence type="predicted"/>
<comment type="caution">
    <text evidence="1">The sequence shown here is derived from an EMBL/GenBank/DDBJ whole genome shotgun (WGS) entry which is preliminary data.</text>
</comment>
<name>A0A645JFK4_9ZZZZ</name>
<organism evidence="1">
    <name type="scientific">bioreactor metagenome</name>
    <dbReference type="NCBI Taxonomy" id="1076179"/>
    <lineage>
        <taxon>unclassified sequences</taxon>
        <taxon>metagenomes</taxon>
        <taxon>ecological metagenomes</taxon>
    </lineage>
</organism>
<gene>
    <name evidence="1" type="ORF">SDC9_206078</name>
</gene>